<feature type="chain" id="PRO_5015460813" evidence="1">
    <location>
        <begin position="22"/>
        <end position="247"/>
    </location>
</feature>
<accession>A0A2S9EXH8</accession>
<sequence length="247" mass="27672">MTVEKYLACACLWLTAGLAHSEPLIAPTAIDWLLDCPLPVFDPLDPGVLERTQCGIVDVPRNYSSPRQGSVRLYVTRVGARQPLSREGVVFVQAGDAPQKNTAGTFAILLASRWSTYSNQAYRTLLNYYDVIEVSHRDLTDENGVDQSARDLEFVRAQLGDAQLHFLGTADATRVGSLYAELFPERITRLLLVNADYREARTDKVEQLRLREPDNPDASRCINQWVGDFLAYGKQPPPSTRCLDRED</sequence>
<dbReference type="SUPFAM" id="SSF53474">
    <property type="entry name" value="alpha/beta-Hydrolases"/>
    <property type="match status" value="1"/>
</dbReference>
<feature type="signal peptide" evidence="1">
    <location>
        <begin position="1"/>
        <end position="21"/>
    </location>
</feature>
<gene>
    <name evidence="2" type="ORF">CQZ99_05610</name>
</gene>
<evidence type="ECO:0000313" key="2">
    <source>
        <dbReference type="EMBL" id="PRC21494.1"/>
    </source>
</evidence>
<reference evidence="2 3" key="1">
    <citation type="submission" date="2017-09" db="EMBL/GenBank/DDBJ databases">
        <title>Genomic, metabolic, and phenotypic characteristics of bacterial isolates from the natural microbiome of the model nematode Caenorhabditis elegans.</title>
        <authorList>
            <person name="Zimmermann J."/>
            <person name="Obeng N."/>
            <person name="Yang W."/>
            <person name="Obeng O."/>
            <person name="Kissoyan K."/>
            <person name="Pees B."/>
            <person name="Dirksen P."/>
            <person name="Hoppner M."/>
            <person name="Franke A."/>
            <person name="Rosenstiel P."/>
            <person name="Leippe M."/>
            <person name="Dierking K."/>
            <person name="Kaleta C."/>
            <person name="Schulenburg H."/>
        </authorList>
    </citation>
    <scope>NUCLEOTIDE SEQUENCE [LARGE SCALE GENOMIC DNA]</scope>
    <source>
        <strain evidence="2 3">MYb117</strain>
    </source>
</reference>
<dbReference type="EMBL" id="PCQL01000004">
    <property type="protein sequence ID" value="PRC21494.1"/>
    <property type="molecule type" value="Genomic_DNA"/>
</dbReference>
<keyword evidence="3" id="KW-1185">Reference proteome</keyword>
<comment type="caution">
    <text evidence="2">The sequence shown here is derived from an EMBL/GenBank/DDBJ whole genome shotgun (WGS) entry which is preliminary data.</text>
</comment>
<evidence type="ECO:0000313" key="3">
    <source>
        <dbReference type="Proteomes" id="UP000238045"/>
    </source>
</evidence>
<protein>
    <submittedName>
        <fullName evidence="2">Proteinase</fullName>
    </submittedName>
</protein>
<dbReference type="Proteomes" id="UP000238045">
    <property type="component" value="Unassembled WGS sequence"/>
</dbReference>
<dbReference type="InterPro" id="IPR029058">
    <property type="entry name" value="AB_hydrolase_fold"/>
</dbReference>
<evidence type="ECO:0000256" key="1">
    <source>
        <dbReference type="SAM" id="SignalP"/>
    </source>
</evidence>
<organism evidence="2 3">
    <name type="scientific">Pseudomonas poae</name>
    <dbReference type="NCBI Taxonomy" id="200451"/>
    <lineage>
        <taxon>Bacteria</taxon>
        <taxon>Pseudomonadati</taxon>
        <taxon>Pseudomonadota</taxon>
        <taxon>Gammaproteobacteria</taxon>
        <taxon>Pseudomonadales</taxon>
        <taxon>Pseudomonadaceae</taxon>
        <taxon>Pseudomonas</taxon>
    </lineage>
</organism>
<keyword evidence="1" id="KW-0732">Signal</keyword>
<dbReference type="Gene3D" id="3.40.50.1820">
    <property type="entry name" value="alpha/beta hydrolase"/>
    <property type="match status" value="1"/>
</dbReference>
<dbReference type="RefSeq" id="WP_105695772.1">
    <property type="nucleotide sequence ID" value="NZ_CP159260.1"/>
</dbReference>
<dbReference type="AlphaFoldDB" id="A0A2S9EXH8"/>
<proteinExistence type="predicted"/>
<name>A0A2S9EXH8_9PSED</name>